<proteinExistence type="inferred from homology"/>
<comment type="caution">
    <text evidence="17">The sequence shown here is derived from an EMBL/GenBank/DDBJ whole genome shotgun (WGS) entry which is preliminary data.</text>
</comment>
<dbReference type="InterPro" id="IPR011276">
    <property type="entry name" value="TonB_haem/Hb_rcpt"/>
</dbReference>
<protein>
    <submittedName>
        <fullName evidence="17">TonB-dependent receptor</fullName>
    </submittedName>
</protein>
<dbReference type="Pfam" id="PF07715">
    <property type="entry name" value="Plug"/>
    <property type="match status" value="1"/>
</dbReference>
<keyword evidence="7 12" id="KW-0798">TonB box</keyword>
<accession>A0A202B4D3</accession>
<dbReference type="InterPro" id="IPR012910">
    <property type="entry name" value="Plug_dom"/>
</dbReference>
<dbReference type="Gene3D" id="2.40.170.20">
    <property type="entry name" value="TonB-dependent receptor, beta-barrel domain"/>
    <property type="match status" value="1"/>
</dbReference>
<dbReference type="InterPro" id="IPR010949">
    <property type="entry name" value="TonB_Hb/transfer/lactofer_rcpt"/>
</dbReference>
<dbReference type="PANTHER" id="PTHR30069:SF29">
    <property type="entry name" value="HEMOGLOBIN AND HEMOGLOBIN-HAPTOGLOBIN-BINDING PROTEIN 1-RELATED"/>
    <property type="match status" value="1"/>
</dbReference>
<evidence type="ECO:0000256" key="6">
    <source>
        <dbReference type="ARBA" id="ARBA00022729"/>
    </source>
</evidence>
<dbReference type="GO" id="GO:0015344">
    <property type="term" value="F:siderophore uptake transmembrane transporter activity"/>
    <property type="evidence" value="ECO:0007669"/>
    <property type="project" value="TreeGrafter"/>
</dbReference>
<evidence type="ECO:0000256" key="2">
    <source>
        <dbReference type="ARBA" id="ARBA00009810"/>
    </source>
</evidence>
<organism evidence="17 18">
    <name type="scientific">Chromobacterium violaceum</name>
    <dbReference type="NCBI Taxonomy" id="536"/>
    <lineage>
        <taxon>Bacteria</taxon>
        <taxon>Pseudomonadati</taxon>
        <taxon>Pseudomonadota</taxon>
        <taxon>Betaproteobacteria</taxon>
        <taxon>Neisseriales</taxon>
        <taxon>Chromobacteriaceae</taxon>
        <taxon>Chromobacterium</taxon>
    </lineage>
</organism>
<dbReference type="NCBIfam" id="TIGR01786">
    <property type="entry name" value="TonB-hemlactrns"/>
    <property type="match status" value="1"/>
</dbReference>
<feature type="domain" description="TonB-dependent receptor-like beta-barrel" evidence="15">
    <location>
        <begin position="254"/>
        <end position="696"/>
    </location>
</feature>
<keyword evidence="18" id="KW-1185">Reference proteome</keyword>
<evidence type="ECO:0000259" key="15">
    <source>
        <dbReference type="Pfam" id="PF00593"/>
    </source>
</evidence>
<evidence type="ECO:0000313" key="17">
    <source>
        <dbReference type="EMBL" id="OVE46437.1"/>
    </source>
</evidence>
<reference evidence="17 18" key="1">
    <citation type="submission" date="2017-05" db="EMBL/GenBank/DDBJ databases">
        <title>Chromobacterium violaceum GHPS1 isolated from Hydrocarbon polluted soil in French Guiana display an awesome secondary metabolite arsenal and a battery of drug and heavy-metal-resistance and detoxification of xenobiotics proteins.</title>
        <authorList>
            <person name="Belbahri L."/>
        </authorList>
    </citation>
    <scope>NUCLEOTIDE SEQUENCE [LARGE SCALE GENOMIC DNA]</scope>
    <source>
        <strain evidence="17 18">GHPS1</strain>
    </source>
</reference>
<keyword evidence="4 11" id="KW-1134">Transmembrane beta strand</keyword>
<dbReference type="GO" id="GO:0015232">
    <property type="term" value="F:heme transmembrane transporter activity"/>
    <property type="evidence" value="ECO:0007669"/>
    <property type="project" value="InterPro"/>
</dbReference>
<keyword evidence="9 17" id="KW-0675">Receptor</keyword>
<dbReference type="PROSITE" id="PS52016">
    <property type="entry name" value="TONB_DEPENDENT_REC_3"/>
    <property type="match status" value="1"/>
</dbReference>
<evidence type="ECO:0000256" key="10">
    <source>
        <dbReference type="ARBA" id="ARBA00023237"/>
    </source>
</evidence>
<feature type="signal peptide" evidence="14">
    <location>
        <begin position="1"/>
        <end position="21"/>
    </location>
</feature>
<dbReference type="GO" id="GO:0044718">
    <property type="term" value="P:siderophore transmembrane transport"/>
    <property type="evidence" value="ECO:0007669"/>
    <property type="project" value="TreeGrafter"/>
</dbReference>
<evidence type="ECO:0000313" key="18">
    <source>
        <dbReference type="Proteomes" id="UP000196342"/>
    </source>
</evidence>
<evidence type="ECO:0000256" key="14">
    <source>
        <dbReference type="SAM" id="SignalP"/>
    </source>
</evidence>
<evidence type="ECO:0000256" key="8">
    <source>
        <dbReference type="ARBA" id="ARBA00023136"/>
    </source>
</evidence>
<evidence type="ECO:0000259" key="16">
    <source>
        <dbReference type="Pfam" id="PF07715"/>
    </source>
</evidence>
<dbReference type="InterPro" id="IPR037066">
    <property type="entry name" value="Plug_dom_sf"/>
</dbReference>
<evidence type="ECO:0000256" key="3">
    <source>
        <dbReference type="ARBA" id="ARBA00022448"/>
    </source>
</evidence>
<keyword evidence="5 11" id="KW-0812">Transmembrane</keyword>
<gene>
    <name evidence="17" type="ORF">CBW21_18475</name>
</gene>
<comment type="subcellular location">
    <subcellularLocation>
        <location evidence="1 11">Cell outer membrane</location>
        <topology evidence="1 11">Multi-pass membrane protein</topology>
    </subcellularLocation>
</comment>
<evidence type="ECO:0000256" key="4">
    <source>
        <dbReference type="ARBA" id="ARBA00022452"/>
    </source>
</evidence>
<sequence length="735" mass="79317">MALFRATPLVLSLAAAWPAFADTASPALETIQVTAHRSEKPLAETAPNAAVVSRHKLDDRLIRDIADAAKYEPGVEVAADPSRRGNAGWTIRGIDGNRILMLIDGERLPEAYAGGGNGNGAIAGRDFVELETLRAIDIVKGPTSSLYGSDAIGGVIGYRTKAVDDFVPEEQGIGGSVKAFGAGADNSWGGSAGFGAKGERADAMLIYTHRNGHETGNQGGNGSDGAARTAPNPQSWHSDSLLAKLGYKLAERQRLELTLEHFRRDTDTKLLNTLYPASIDRRSGRLKPALQAQTAADRTQRDRVSLGWEAKRTGPFERLAVKLYQQKLDNADDSLEQYGNGSRIASNYGFDQKILGLSLDAEHRFAALSAEQQLLWGVDLSRTDTSRPRLKTQYNADGSASNVVGGETFPSKTFPDSASNRVGLFVQDEMKFANGVVLSPSLRWDHYKMTTSPDQAYANSGGQAVPSFSDSAFSPKLGLSIPFAGHYTAFAQLSSGFRAPPFDDANMAFVNRAHGYQVIVNSRLKSETSRGVELGLKGQWDSVDFGLTAYQNRYRDFIEQQSLGMVNGLLTYQYQNIGRVDIKGAEARAAWRFAPGWQTHAAVAYTHGEDLDSHTALASVAPMSAVLGLRYGQARFGGEALLRAAVRNTRAPAVALPPPSAGQTAGFETPGYATLDLTAYWKPAKGTTVRAGVFNVFDRKYWKTADVRGMAAGDPALDRYTQPGRNVSASVEYQF</sequence>
<dbReference type="Proteomes" id="UP000196342">
    <property type="component" value="Unassembled WGS sequence"/>
</dbReference>
<keyword evidence="10 11" id="KW-0998">Cell outer membrane</keyword>
<keyword evidence="6 14" id="KW-0732">Signal</keyword>
<evidence type="ECO:0000256" key="5">
    <source>
        <dbReference type="ARBA" id="ARBA00022692"/>
    </source>
</evidence>
<evidence type="ECO:0000256" key="13">
    <source>
        <dbReference type="SAM" id="MobiDB-lite"/>
    </source>
</evidence>
<dbReference type="AlphaFoldDB" id="A0A202B4D3"/>
<comment type="similarity">
    <text evidence="2 11 12">Belongs to the TonB-dependent receptor family.</text>
</comment>
<dbReference type="InterPro" id="IPR036942">
    <property type="entry name" value="Beta-barrel_TonB_sf"/>
</dbReference>
<dbReference type="GO" id="GO:0009279">
    <property type="term" value="C:cell outer membrane"/>
    <property type="evidence" value="ECO:0007669"/>
    <property type="project" value="UniProtKB-SubCell"/>
</dbReference>
<dbReference type="PANTHER" id="PTHR30069">
    <property type="entry name" value="TONB-DEPENDENT OUTER MEMBRANE RECEPTOR"/>
    <property type="match status" value="1"/>
</dbReference>
<dbReference type="EMBL" id="NHOO01000018">
    <property type="protein sequence ID" value="OVE46437.1"/>
    <property type="molecule type" value="Genomic_DNA"/>
</dbReference>
<dbReference type="SUPFAM" id="SSF56935">
    <property type="entry name" value="Porins"/>
    <property type="match status" value="1"/>
</dbReference>
<evidence type="ECO:0000256" key="9">
    <source>
        <dbReference type="ARBA" id="ARBA00023170"/>
    </source>
</evidence>
<evidence type="ECO:0000256" key="1">
    <source>
        <dbReference type="ARBA" id="ARBA00004571"/>
    </source>
</evidence>
<dbReference type="Pfam" id="PF00593">
    <property type="entry name" value="TonB_dep_Rec_b-barrel"/>
    <property type="match status" value="1"/>
</dbReference>
<evidence type="ECO:0000256" key="7">
    <source>
        <dbReference type="ARBA" id="ARBA00023077"/>
    </source>
</evidence>
<keyword evidence="8 11" id="KW-0472">Membrane</keyword>
<dbReference type="Gene3D" id="2.170.130.10">
    <property type="entry name" value="TonB-dependent receptor, plug domain"/>
    <property type="match status" value="1"/>
</dbReference>
<evidence type="ECO:0000256" key="12">
    <source>
        <dbReference type="RuleBase" id="RU003357"/>
    </source>
</evidence>
<dbReference type="InterPro" id="IPR039426">
    <property type="entry name" value="TonB-dep_rcpt-like"/>
</dbReference>
<keyword evidence="3 11" id="KW-0813">Transport</keyword>
<feature type="domain" description="TonB-dependent receptor plug" evidence="16">
    <location>
        <begin position="43"/>
        <end position="155"/>
    </location>
</feature>
<dbReference type="CDD" id="cd01347">
    <property type="entry name" value="ligand_gated_channel"/>
    <property type="match status" value="1"/>
</dbReference>
<feature type="chain" id="PRO_5012419597" evidence="14">
    <location>
        <begin position="22"/>
        <end position="735"/>
    </location>
</feature>
<dbReference type="NCBIfam" id="TIGR01785">
    <property type="entry name" value="TonB-hemin"/>
    <property type="match status" value="1"/>
</dbReference>
<evidence type="ECO:0000256" key="11">
    <source>
        <dbReference type="PROSITE-ProRule" id="PRU01360"/>
    </source>
</evidence>
<name>A0A202B4D3_CHRVL</name>
<dbReference type="InterPro" id="IPR000531">
    <property type="entry name" value="Beta-barrel_TonB"/>
</dbReference>
<feature type="region of interest" description="Disordered" evidence="13">
    <location>
        <begin position="211"/>
        <end position="235"/>
    </location>
</feature>
<dbReference type="RefSeq" id="WP_087698548.1">
    <property type="nucleotide sequence ID" value="NZ_JABXOB010000003.1"/>
</dbReference>